<evidence type="ECO:0000259" key="7">
    <source>
        <dbReference type="Pfam" id="PF14691"/>
    </source>
</evidence>
<reference evidence="9" key="1">
    <citation type="journal article" date="2019" name="Int. J. Syst. Evol. Microbiol.">
        <title>The Global Catalogue of Microorganisms (GCM) 10K type strain sequencing project: providing services to taxonomists for standard genome sequencing and annotation.</title>
        <authorList>
            <consortium name="The Broad Institute Genomics Platform"/>
            <consortium name="The Broad Institute Genome Sequencing Center for Infectious Disease"/>
            <person name="Wu L."/>
            <person name="Ma J."/>
        </authorList>
    </citation>
    <scope>NUCLEOTIDE SEQUENCE [LARGE SCALE GENOMIC DNA]</scope>
    <source>
        <strain evidence="9">CCUG 56754</strain>
    </source>
</reference>
<comment type="caution">
    <text evidence="8">The sequence shown here is derived from an EMBL/GenBank/DDBJ whole genome shotgun (WGS) entry which is preliminary data.</text>
</comment>
<keyword evidence="2" id="KW-0560">Oxidoreductase</keyword>
<evidence type="ECO:0000256" key="3">
    <source>
        <dbReference type="ARBA" id="ARBA00023164"/>
    </source>
</evidence>
<feature type="region of interest" description="Disordered" evidence="5">
    <location>
        <begin position="1"/>
        <end position="29"/>
    </location>
</feature>
<name>A0ABW3LL24_9BACI</name>
<dbReference type="PANTHER" id="PTHR43100:SF1">
    <property type="entry name" value="GLUTAMATE SYNTHASE [NADPH] SMALL CHAIN"/>
    <property type="match status" value="1"/>
</dbReference>
<dbReference type="NCBIfam" id="TIGR01317">
    <property type="entry name" value="GOGAT_sm_gam"/>
    <property type="match status" value="1"/>
</dbReference>
<evidence type="ECO:0000259" key="6">
    <source>
        <dbReference type="Pfam" id="PF07992"/>
    </source>
</evidence>
<evidence type="ECO:0000256" key="5">
    <source>
        <dbReference type="SAM" id="MobiDB-lite"/>
    </source>
</evidence>
<organism evidence="8 9">
    <name type="scientific">Virgibacillus byunsanensis</name>
    <dbReference type="NCBI Taxonomy" id="570945"/>
    <lineage>
        <taxon>Bacteria</taxon>
        <taxon>Bacillati</taxon>
        <taxon>Bacillota</taxon>
        <taxon>Bacilli</taxon>
        <taxon>Bacillales</taxon>
        <taxon>Bacillaceae</taxon>
        <taxon>Virgibacillus</taxon>
    </lineage>
</organism>
<dbReference type="Pfam" id="PF14691">
    <property type="entry name" value="Fer4_20"/>
    <property type="match status" value="1"/>
</dbReference>
<dbReference type="InterPro" id="IPR009051">
    <property type="entry name" value="Helical_ferredxn"/>
</dbReference>
<dbReference type="RefSeq" id="WP_390362730.1">
    <property type="nucleotide sequence ID" value="NZ_JBHTKJ010000031.1"/>
</dbReference>
<dbReference type="SUPFAM" id="SSF46548">
    <property type="entry name" value="alpha-helical ferredoxin"/>
    <property type="match status" value="1"/>
</dbReference>
<feature type="domain" description="FAD/NAD(P)-binding" evidence="6">
    <location>
        <begin position="154"/>
        <end position="477"/>
    </location>
</feature>
<keyword evidence="3" id="KW-0314">Glutamate biosynthesis</keyword>
<accession>A0ABW3LL24</accession>
<feature type="domain" description="Dihydroprymidine dehydrogenase" evidence="7">
    <location>
        <begin position="24"/>
        <end position="139"/>
    </location>
</feature>
<gene>
    <name evidence="8" type="ORF">ACFQ3N_12000</name>
</gene>
<dbReference type="Pfam" id="PF07992">
    <property type="entry name" value="Pyr_redox_2"/>
    <property type="match status" value="1"/>
</dbReference>
<sequence length="495" mass="55010">MGKQTGFMEYERQAQRERDPAERTNDWNDYTAPMSEQELQNQGARCMDCGVPTCHTGMEINGVTTGCPVYHLIPEWNHLVYEGKWKEALERELEMNNFPEFTGIACPAPCEGACVLGINEPPVAIRTIERSIIEKGFDEGWVVPELPETRTGKKIAVVGSGPAGLAAAAQLNKAGHTVTVFERNDRVGGLLTYGIPEMKLSYDVVKRRVDLLEQEGITFITNTEVGVDYPISRLESEFDATILCGGATVHRDIEVEGSKLKGVHHAMDFLHANTKSLLDSDLEDGDYISAQDKNVIVIGGGDTGTDCLATSVRHNCKSLTQFDIYDKKGEDRDIESNPWPQYPVIHRVEYGHKEAASKLGNDPRAYAVMTKKFVGDENGHIKEVHTVNVKLRYDESGNKIREEIPGSEKVWPADLVLIAIGFTGPEQDLLDQLEIERSTRSTVKAEYGEYTTNVEGIFAAGDMRRGQSLIVWAINEGREVARECDRFLMGETVLP</sequence>
<dbReference type="Gene3D" id="1.10.1060.10">
    <property type="entry name" value="Alpha-helical ferredoxin"/>
    <property type="match status" value="1"/>
</dbReference>
<dbReference type="InterPro" id="IPR051394">
    <property type="entry name" value="Glutamate_Synthase"/>
</dbReference>
<keyword evidence="1" id="KW-0028">Amino-acid biosynthesis</keyword>
<protein>
    <submittedName>
        <fullName evidence="8">Glutamate synthase subunit beta</fullName>
    </submittedName>
</protein>
<dbReference type="InterPro" id="IPR028261">
    <property type="entry name" value="DPD_II"/>
</dbReference>
<evidence type="ECO:0000313" key="8">
    <source>
        <dbReference type="EMBL" id="MFD1039105.1"/>
    </source>
</evidence>
<comment type="pathway">
    <text evidence="4">Amino-acid biosynthesis.</text>
</comment>
<evidence type="ECO:0000256" key="2">
    <source>
        <dbReference type="ARBA" id="ARBA00023002"/>
    </source>
</evidence>
<dbReference type="InterPro" id="IPR023753">
    <property type="entry name" value="FAD/NAD-binding_dom"/>
</dbReference>
<dbReference type="SUPFAM" id="SSF51971">
    <property type="entry name" value="Nucleotide-binding domain"/>
    <property type="match status" value="1"/>
</dbReference>
<feature type="compositionally biased region" description="Basic and acidic residues" evidence="5">
    <location>
        <begin position="9"/>
        <end position="26"/>
    </location>
</feature>
<keyword evidence="9" id="KW-1185">Reference proteome</keyword>
<proteinExistence type="predicted"/>
<dbReference type="EMBL" id="JBHTKJ010000031">
    <property type="protein sequence ID" value="MFD1039105.1"/>
    <property type="molecule type" value="Genomic_DNA"/>
</dbReference>
<dbReference type="InterPro" id="IPR036188">
    <property type="entry name" value="FAD/NAD-bd_sf"/>
</dbReference>
<dbReference type="PANTHER" id="PTHR43100">
    <property type="entry name" value="GLUTAMATE SYNTHASE [NADPH] SMALL CHAIN"/>
    <property type="match status" value="1"/>
</dbReference>
<evidence type="ECO:0000256" key="1">
    <source>
        <dbReference type="ARBA" id="ARBA00022605"/>
    </source>
</evidence>
<dbReference type="Gene3D" id="3.50.50.60">
    <property type="entry name" value="FAD/NAD(P)-binding domain"/>
    <property type="match status" value="2"/>
</dbReference>
<dbReference type="PRINTS" id="PR00419">
    <property type="entry name" value="ADXRDTASE"/>
</dbReference>
<dbReference type="Proteomes" id="UP001597040">
    <property type="component" value="Unassembled WGS sequence"/>
</dbReference>
<evidence type="ECO:0000256" key="4">
    <source>
        <dbReference type="ARBA" id="ARBA00029440"/>
    </source>
</evidence>
<evidence type="ECO:0000313" key="9">
    <source>
        <dbReference type="Proteomes" id="UP001597040"/>
    </source>
</evidence>
<dbReference type="InterPro" id="IPR006005">
    <property type="entry name" value="Glut_synth_ssu1"/>
</dbReference>